<reference evidence="2" key="1">
    <citation type="submission" date="2020-10" db="EMBL/GenBank/DDBJ databases">
        <authorList>
            <person name="Gilroy R."/>
        </authorList>
    </citation>
    <scope>NUCLEOTIDE SEQUENCE</scope>
    <source>
        <strain evidence="2">ChiSjej1B19-3389</strain>
    </source>
</reference>
<organism evidence="2 3">
    <name type="scientific">Candidatus Scatavimonas merdigallinarum</name>
    <dbReference type="NCBI Taxonomy" id="2840914"/>
    <lineage>
        <taxon>Bacteria</taxon>
        <taxon>Bacillati</taxon>
        <taxon>Bacillota</taxon>
        <taxon>Clostridia</taxon>
        <taxon>Eubacteriales</taxon>
        <taxon>Oscillospiraceae</taxon>
        <taxon>Oscillospiraceae incertae sedis</taxon>
        <taxon>Candidatus Scatavimonas</taxon>
    </lineage>
</organism>
<name>A0A9D0ZGX3_9FIRM</name>
<dbReference type="Pfam" id="PF02464">
    <property type="entry name" value="CinA"/>
    <property type="match status" value="1"/>
</dbReference>
<gene>
    <name evidence="2" type="ORF">IAD32_04020</name>
</gene>
<dbReference type="NCBIfam" id="TIGR00199">
    <property type="entry name" value="PncC_domain"/>
    <property type="match status" value="1"/>
</dbReference>
<evidence type="ECO:0000259" key="1">
    <source>
        <dbReference type="Pfam" id="PF02464"/>
    </source>
</evidence>
<accession>A0A9D0ZGX3</accession>
<comment type="caution">
    <text evidence="2">The sequence shown here is derived from an EMBL/GenBank/DDBJ whole genome shotgun (WGS) entry which is preliminary data.</text>
</comment>
<dbReference type="Proteomes" id="UP000886787">
    <property type="component" value="Unassembled WGS sequence"/>
</dbReference>
<evidence type="ECO:0000313" key="3">
    <source>
        <dbReference type="Proteomes" id="UP000886787"/>
    </source>
</evidence>
<dbReference type="EMBL" id="DVFW01000021">
    <property type="protein sequence ID" value="HIQ80433.1"/>
    <property type="molecule type" value="Genomic_DNA"/>
</dbReference>
<protein>
    <submittedName>
        <fullName evidence="2">Nicotinamide-nucleotide amidohydrolase family protein</fullName>
    </submittedName>
</protein>
<reference evidence="2" key="2">
    <citation type="journal article" date="2021" name="PeerJ">
        <title>Extensive microbial diversity within the chicken gut microbiome revealed by metagenomics and culture.</title>
        <authorList>
            <person name="Gilroy R."/>
            <person name="Ravi A."/>
            <person name="Getino M."/>
            <person name="Pursley I."/>
            <person name="Horton D.L."/>
            <person name="Alikhan N.F."/>
            <person name="Baker D."/>
            <person name="Gharbi K."/>
            <person name="Hall N."/>
            <person name="Watson M."/>
            <person name="Adriaenssens E.M."/>
            <person name="Foster-Nyarko E."/>
            <person name="Jarju S."/>
            <person name="Secka A."/>
            <person name="Antonio M."/>
            <person name="Oren A."/>
            <person name="Chaudhuri R.R."/>
            <person name="La Ragione R."/>
            <person name="Hildebrand F."/>
            <person name="Pallen M.J."/>
        </authorList>
    </citation>
    <scope>NUCLEOTIDE SEQUENCE</scope>
    <source>
        <strain evidence="2">ChiSjej1B19-3389</strain>
    </source>
</reference>
<sequence>MAIYRKLFWIKPEGSLFVTATEFHTLLTGKNLTEAQLAPLLVSALKHSGCKIAAAESCTGGLVCEKITSVPGASSVFDCGVCAYANHIKEQLLQVNAKTLLQYGAVSMQTAAQMAQGVRRLAGADIGISTTGIAGPSGGTGEKPVGLVFIGCSTTDHTTVIKALLADAGDGSRQRIRHTAACVALYSALQALNR</sequence>
<dbReference type="AlphaFoldDB" id="A0A9D0ZGX3"/>
<evidence type="ECO:0000313" key="2">
    <source>
        <dbReference type="EMBL" id="HIQ80433.1"/>
    </source>
</evidence>
<proteinExistence type="predicted"/>
<dbReference type="InterPro" id="IPR036653">
    <property type="entry name" value="CinA-like_C"/>
</dbReference>
<dbReference type="Gene3D" id="3.90.950.20">
    <property type="entry name" value="CinA-like"/>
    <property type="match status" value="1"/>
</dbReference>
<feature type="domain" description="CinA C-terminal" evidence="1">
    <location>
        <begin position="36"/>
        <end position="190"/>
    </location>
</feature>
<dbReference type="InterPro" id="IPR008136">
    <property type="entry name" value="CinA_C"/>
</dbReference>
<dbReference type="SUPFAM" id="SSF142433">
    <property type="entry name" value="CinA-like"/>
    <property type="match status" value="1"/>
</dbReference>